<protein>
    <submittedName>
        <fullName evidence="2">NAD(P)H-binding protein</fullName>
    </submittedName>
</protein>
<dbReference type="InterPro" id="IPR036291">
    <property type="entry name" value="NAD(P)-bd_dom_sf"/>
</dbReference>
<dbReference type="Gene3D" id="3.40.50.720">
    <property type="entry name" value="NAD(P)-binding Rossmann-like Domain"/>
    <property type="match status" value="1"/>
</dbReference>
<dbReference type="CDD" id="cd05266">
    <property type="entry name" value="SDR_a4"/>
    <property type="match status" value="1"/>
</dbReference>
<dbReference type="Proteomes" id="UP000667650">
    <property type="component" value="Unassembled WGS sequence"/>
</dbReference>
<dbReference type="SUPFAM" id="SSF51735">
    <property type="entry name" value="NAD(P)-binding Rossmann-fold domains"/>
    <property type="match status" value="1"/>
</dbReference>
<evidence type="ECO:0000313" key="3">
    <source>
        <dbReference type="Proteomes" id="UP000667650"/>
    </source>
</evidence>
<dbReference type="Pfam" id="PF13460">
    <property type="entry name" value="NAD_binding_10"/>
    <property type="match status" value="1"/>
</dbReference>
<dbReference type="AlphaFoldDB" id="A0A964WXY7"/>
<dbReference type="RefSeq" id="WP_166523997.1">
    <property type="nucleotide sequence ID" value="NZ_JAAABI010000004.1"/>
</dbReference>
<dbReference type="PANTHER" id="PTHR48079">
    <property type="entry name" value="PROTEIN YEEZ"/>
    <property type="match status" value="1"/>
</dbReference>
<organism evidence="2 3">
    <name type="scientific">Flagellimonas ochracea</name>
    <dbReference type="NCBI Taxonomy" id="2696472"/>
    <lineage>
        <taxon>Bacteria</taxon>
        <taxon>Pseudomonadati</taxon>
        <taxon>Bacteroidota</taxon>
        <taxon>Flavobacteriia</taxon>
        <taxon>Flavobacteriales</taxon>
        <taxon>Flavobacteriaceae</taxon>
        <taxon>Flagellimonas</taxon>
    </lineage>
</organism>
<dbReference type="GO" id="GO:0005737">
    <property type="term" value="C:cytoplasm"/>
    <property type="evidence" value="ECO:0007669"/>
    <property type="project" value="TreeGrafter"/>
</dbReference>
<dbReference type="GO" id="GO:0004029">
    <property type="term" value="F:aldehyde dehydrogenase (NAD+) activity"/>
    <property type="evidence" value="ECO:0007669"/>
    <property type="project" value="TreeGrafter"/>
</dbReference>
<dbReference type="InterPro" id="IPR016040">
    <property type="entry name" value="NAD(P)-bd_dom"/>
</dbReference>
<feature type="domain" description="NAD(P)-binding" evidence="1">
    <location>
        <begin position="11"/>
        <end position="183"/>
    </location>
</feature>
<dbReference type="PANTHER" id="PTHR48079:SF6">
    <property type="entry name" value="NAD(P)-BINDING DOMAIN-CONTAINING PROTEIN-RELATED"/>
    <property type="match status" value="1"/>
</dbReference>
<sequence>MSERIGILGCGWLGLPLAKTLLKNAFEVHGTTTSREKIQTLHEAGVTAYQIQLSAKKIEGNLKGFFDHIDVLIIDIPPGLRGKNRESFIDKMELLHTEIKKSMVRKIIFVSSTSVYGDEQGEVTEDTLPEPKSESGRQLLACEQLFLNDADLQVTVIRFGGLIGPDRHPVTMLSRRENLSNGNAPVNLIHRNDCILLITTILKNNYWGEIFNGVYPFHPSKKDYYTAEAKKRGIPPPKYADTPSYPSGKIVVGKNFKDKGHRFKTSIFT</sequence>
<reference evidence="2" key="1">
    <citation type="submission" date="2020-01" db="EMBL/GenBank/DDBJ databases">
        <title>Muricauda ochracea sp. nov., isolated from a tidal flat of Garorim bay in Korea.</title>
        <authorList>
            <person name="Kim D."/>
            <person name="Yoo Y."/>
            <person name="Kim J.-J."/>
        </authorList>
    </citation>
    <scope>NUCLEOTIDE SEQUENCE</scope>
    <source>
        <strain evidence="2">JGD-17</strain>
    </source>
</reference>
<evidence type="ECO:0000313" key="2">
    <source>
        <dbReference type="EMBL" id="NAY92575.1"/>
    </source>
</evidence>
<evidence type="ECO:0000259" key="1">
    <source>
        <dbReference type="Pfam" id="PF13460"/>
    </source>
</evidence>
<proteinExistence type="predicted"/>
<dbReference type="EMBL" id="JAAABI010000004">
    <property type="protein sequence ID" value="NAY92575.1"/>
    <property type="molecule type" value="Genomic_DNA"/>
</dbReference>
<keyword evidence="3" id="KW-1185">Reference proteome</keyword>
<dbReference type="InterPro" id="IPR051783">
    <property type="entry name" value="NAD(P)-dependent_oxidoreduct"/>
</dbReference>
<gene>
    <name evidence="2" type="ORF">GTQ34_11665</name>
</gene>
<accession>A0A964WXY7</accession>
<comment type="caution">
    <text evidence="2">The sequence shown here is derived from an EMBL/GenBank/DDBJ whole genome shotgun (WGS) entry which is preliminary data.</text>
</comment>
<name>A0A964WXY7_9FLAO</name>